<reference evidence="9" key="1">
    <citation type="journal article" date="2019" name="Int. J. Syst. Evol. Microbiol.">
        <title>The Global Catalogue of Microorganisms (GCM) 10K type strain sequencing project: providing services to taxonomists for standard genome sequencing and annotation.</title>
        <authorList>
            <consortium name="The Broad Institute Genomics Platform"/>
            <consortium name="The Broad Institute Genome Sequencing Center for Infectious Disease"/>
            <person name="Wu L."/>
            <person name="Ma J."/>
        </authorList>
    </citation>
    <scope>NUCLEOTIDE SEQUENCE [LARGE SCALE GENOMIC DNA]</scope>
    <source>
        <strain evidence="9">CGMCC 1.12791</strain>
    </source>
</reference>
<feature type="transmembrane region" description="Helical" evidence="6">
    <location>
        <begin position="87"/>
        <end position="107"/>
    </location>
</feature>
<dbReference type="PANTHER" id="PTHR42718:SF9">
    <property type="entry name" value="MAJOR FACILITATOR SUPERFAMILY MULTIDRUG TRANSPORTER MFSC"/>
    <property type="match status" value="1"/>
</dbReference>
<dbReference type="Proteomes" id="UP000597341">
    <property type="component" value="Unassembled WGS sequence"/>
</dbReference>
<evidence type="ECO:0000313" key="9">
    <source>
        <dbReference type="Proteomes" id="UP000597341"/>
    </source>
</evidence>
<protein>
    <submittedName>
        <fullName evidence="8">MFS transporter</fullName>
    </submittedName>
</protein>
<dbReference type="InterPro" id="IPR020846">
    <property type="entry name" value="MFS_dom"/>
</dbReference>
<dbReference type="InterPro" id="IPR011701">
    <property type="entry name" value="MFS"/>
</dbReference>
<dbReference type="PANTHER" id="PTHR42718">
    <property type="entry name" value="MAJOR FACILITATOR SUPERFAMILY MULTIDRUG TRANSPORTER MFSC"/>
    <property type="match status" value="1"/>
</dbReference>
<feature type="transmembrane region" description="Helical" evidence="6">
    <location>
        <begin position="172"/>
        <end position="190"/>
    </location>
</feature>
<keyword evidence="3 6" id="KW-0812">Transmembrane</keyword>
<evidence type="ECO:0000256" key="4">
    <source>
        <dbReference type="ARBA" id="ARBA00022989"/>
    </source>
</evidence>
<feature type="transmembrane region" description="Helical" evidence="6">
    <location>
        <begin position="202"/>
        <end position="221"/>
    </location>
</feature>
<keyword evidence="2" id="KW-0813">Transport</keyword>
<accession>A0ABQ3HFI2</accession>
<dbReference type="PRINTS" id="PR01036">
    <property type="entry name" value="TCRTETB"/>
</dbReference>
<feature type="transmembrane region" description="Helical" evidence="6">
    <location>
        <begin position="227"/>
        <end position="249"/>
    </location>
</feature>
<dbReference type="Gene3D" id="1.20.1720.10">
    <property type="entry name" value="Multidrug resistance protein D"/>
    <property type="match status" value="1"/>
</dbReference>
<feature type="transmembrane region" description="Helical" evidence="6">
    <location>
        <begin position="299"/>
        <end position="320"/>
    </location>
</feature>
<comment type="subcellular location">
    <subcellularLocation>
        <location evidence="1">Cell membrane</location>
        <topology evidence="1">Multi-pass membrane protein</topology>
    </subcellularLocation>
</comment>
<name>A0ABQ3HFI2_9ACTN</name>
<feature type="transmembrane region" description="Helical" evidence="6">
    <location>
        <begin position="270"/>
        <end position="293"/>
    </location>
</feature>
<gene>
    <name evidence="8" type="ORF">GCM10011376_00370</name>
</gene>
<proteinExistence type="predicted"/>
<keyword evidence="9" id="KW-1185">Reference proteome</keyword>
<feature type="transmembrane region" description="Helical" evidence="6">
    <location>
        <begin position="113"/>
        <end position="132"/>
    </location>
</feature>
<feature type="transmembrane region" description="Helical" evidence="6">
    <location>
        <begin position="392"/>
        <end position="415"/>
    </location>
</feature>
<comment type="caution">
    <text evidence="8">The sequence shown here is derived from an EMBL/GenBank/DDBJ whole genome shotgun (WGS) entry which is preliminary data.</text>
</comment>
<dbReference type="RefSeq" id="WP_191277351.1">
    <property type="nucleotide sequence ID" value="NZ_BNAD01000001.1"/>
</dbReference>
<dbReference type="PROSITE" id="PS50850">
    <property type="entry name" value="MFS"/>
    <property type="match status" value="1"/>
</dbReference>
<evidence type="ECO:0000256" key="1">
    <source>
        <dbReference type="ARBA" id="ARBA00004651"/>
    </source>
</evidence>
<feature type="transmembrane region" description="Helical" evidence="6">
    <location>
        <begin position="20"/>
        <end position="43"/>
    </location>
</feature>
<feature type="transmembrane region" description="Helical" evidence="6">
    <location>
        <begin position="144"/>
        <end position="166"/>
    </location>
</feature>
<dbReference type="SUPFAM" id="SSF103473">
    <property type="entry name" value="MFS general substrate transporter"/>
    <property type="match status" value="1"/>
</dbReference>
<feature type="transmembrane region" description="Helical" evidence="6">
    <location>
        <begin position="332"/>
        <end position="353"/>
    </location>
</feature>
<feature type="transmembrane region" description="Helical" evidence="6">
    <location>
        <begin position="421"/>
        <end position="440"/>
    </location>
</feature>
<evidence type="ECO:0000256" key="5">
    <source>
        <dbReference type="ARBA" id="ARBA00023136"/>
    </source>
</evidence>
<dbReference type="InterPro" id="IPR036259">
    <property type="entry name" value="MFS_trans_sf"/>
</dbReference>
<keyword evidence="4 6" id="KW-1133">Transmembrane helix</keyword>
<keyword evidence="5 6" id="KW-0472">Membrane</keyword>
<evidence type="ECO:0000256" key="6">
    <source>
        <dbReference type="SAM" id="Phobius"/>
    </source>
</evidence>
<evidence type="ECO:0000259" key="7">
    <source>
        <dbReference type="PROSITE" id="PS50850"/>
    </source>
</evidence>
<sequence>MTSAHDTSATTADADDSRRVSLLLGLLFGLAGMGSSSAAVALAMLGDDLGVSAGLAAWTISLYVLMLAVTTALYGRISDLVGVRGPLLAGLVLMSIGALVAAVAPTFELLLGARMVQGAGAAAVPTLGVTILSAKYSGEVRGLAFGRLAGVAAAVSCLGPLIGGLVEAAYGWRAVMALPILGALVVPLLWRALPTGGSGARLDVVGAVVVALTAAGMVLLVQSPSAGLLVAAIGAALLVLGVPAVRATVRRRPDGFLPVEVIRNATVVRSAVAASSVPASWFAMLIALPAVLLGEGWQAWQVGLAMVPSAVVALLVPQVTGPLLNRIGPSRALAVSALVASAALLVATAGAGWSSAAVLVAGIILVTFAFGLGQPALSAVVGDAVHQDVRGVALGVSTLLFLIGGSVGSAVVAGISGPLGMPAALLVLAVLPLLGLLVLAPTLRAEAVAD</sequence>
<dbReference type="Pfam" id="PF07690">
    <property type="entry name" value="MFS_1"/>
    <property type="match status" value="1"/>
</dbReference>
<evidence type="ECO:0000313" key="8">
    <source>
        <dbReference type="EMBL" id="GHE14868.1"/>
    </source>
</evidence>
<feature type="transmembrane region" description="Helical" evidence="6">
    <location>
        <begin position="359"/>
        <end position="380"/>
    </location>
</feature>
<organism evidence="8 9">
    <name type="scientific">Nocardioides flavus</name>
    <name type="common">ex Wang et al. 2016</name>
    <dbReference type="NCBI Taxonomy" id="2058780"/>
    <lineage>
        <taxon>Bacteria</taxon>
        <taxon>Bacillati</taxon>
        <taxon>Actinomycetota</taxon>
        <taxon>Actinomycetes</taxon>
        <taxon>Propionibacteriales</taxon>
        <taxon>Nocardioidaceae</taxon>
        <taxon>Nocardioides</taxon>
    </lineage>
</organism>
<feature type="transmembrane region" description="Helical" evidence="6">
    <location>
        <begin position="55"/>
        <end position="75"/>
    </location>
</feature>
<feature type="domain" description="Major facilitator superfamily (MFS) profile" evidence="7">
    <location>
        <begin position="20"/>
        <end position="447"/>
    </location>
</feature>
<evidence type="ECO:0000256" key="3">
    <source>
        <dbReference type="ARBA" id="ARBA00022692"/>
    </source>
</evidence>
<dbReference type="EMBL" id="BNAD01000001">
    <property type="protein sequence ID" value="GHE14868.1"/>
    <property type="molecule type" value="Genomic_DNA"/>
</dbReference>
<evidence type="ECO:0000256" key="2">
    <source>
        <dbReference type="ARBA" id="ARBA00022448"/>
    </source>
</evidence>
<dbReference type="Gene3D" id="1.20.1250.20">
    <property type="entry name" value="MFS general substrate transporter like domains"/>
    <property type="match status" value="1"/>
</dbReference>